<sequence length="374" mass="42431">MDVQDVFEEWDDSEVMDMEEIESVMNDGEERSESSEGESADSADEDDDEGKLRCKKCKKQYRSKSWFLKHESKCDGSTKAKTCANNKKMSQHQIKTREVLSGLGVNDYFINNGLPAILKLLEEICETPADIVSIKGARYAKLKLQAEELKEHLQNKRKATSTVVVEIFLKEVTQKLWKIVFAFDHLTQTQTSTRQRYIAQRLTEFKISQPLFARWTEVTKACGITDEKLFLQKIISAVYENINEFRSTSVKKALDIADKYNGELVNKTVLTASDKSVVAYVAGYVCRKTKDKLQRYCKSNESSATRKVQENCARLASIAKTFSKNLPGVEQQTPCLSYPNLITLTLNRGGLTTVDPSTFDFFLALKLPFDLISI</sequence>
<keyword evidence="3" id="KW-1185">Reference proteome</keyword>
<dbReference type="Proteomes" id="UP001152795">
    <property type="component" value="Unassembled WGS sequence"/>
</dbReference>
<feature type="region of interest" description="Disordered" evidence="1">
    <location>
        <begin position="1"/>
        <end position="51"/>
    </location>
</feature>
<feature type="compositionally biased region" description="Acidic residues" evidence="1">
    <location>
        <begin position="35"/>
        <end position="49"/>
    </location>
</feature>
<accession>A0A6S7IT49</accession>
<comment type="caution">
    <text evidence="2">The sequence shown here is derived from an EMBL/GenBank/DDBJ whole genome shotgun (WGS) entry which is preliminary data.</text>
</comment>
<name>A0A6S7IT49_PARCT</name>
<evidence type="ECO:0000313" key="3">
    <source>
        <dbReference type="Proteomes" id="UP001152795"/>
    </source>
</evidence>
<dbReference type="EMBL" id="CACRXK020011146">
    <property type="protein sequence ID" value="CAB4020833.1"/>
    <property type="molecule type" value="Genomic_DNA"/>
</dbReference>
<evidence type="ECO:0000313" key="2">
    <source>
        <dbReference type="EMBL" id="CAB4020833.1"/>
    </source>
</evidence>
<gene>
    <name evidence="2" type="ORF">PACLA_8A080085</name>
</gene>
<protein>
    <submittedName>
        <fullName evidence="2">Uncharacterized protein</fullName>
    </submittedName>
</protein>
<dbReference type="AlphaFoldDB" id="A0A6S7IT49"/>
<feature type="compositionally biased region" description="Acidic residues" evidence="1">
    <location>
        <begin position="1"/>
        <end position="22"/>
    </location>
</feature>
<organism evidence="2 3">
    <name type="scientific">Paramuricea clavata</name>
    <name type="common">Red gorgonian</name>
    <name type="synonym">Violescent sea-whip</name>
    <dbReference type="NCBI Taxonomy" id="317549"/>
    <lineage>
        <taxon>Eukaryota</taxon>
        <taxon>Metazoa</taxon>
        <taxon>Cnidaria</taxon>
        <taxon>Anthozoa</taxon>
        <taxon>Octocorallia</taxon>
        <taxon>Malacalcyonacea</taxon>
        <taxon>Plexauridae</taxon>
        <taxon>Paramuricea</taxon>
    </lineage>
</organism>
<proteinExistence type="predicted"/>
<evidence type="ECO:0000256" key="1">
    <source>
        <dbReference type="SAM" id="MobiDB-lite"/>
    </source>
</evidence>
<reference evidence="2" key="1">
    <citation type="submission" date="2020-04" db="EMBL/GenBank/DDBJ databases">
        <authorList>
            <person name="Alioto T."/>
            <person name="Alioto T."/>
            <person name="Gomez Garrido J."/>
        </authorList>
    </citation>
    <scope>NUCLEOTIDE SEQUENCE</scope>
    <source>
        <strain evidence="2">A484AB</strain>
    </source>
</reference>